<dbReference type="PANTHER" id="PTHR12526">
    <property type="entry name" value="GLYCOSYLTRANSFERASE"/>
    <property type="match status" value="1"/>
</dbReference>
<dbReference type="InterPro" id="IPR028098">
    <property type="entry name" value="Glyco_trans_4-like_N"/>
</dbReference>
<dbReference type="Proteomes" id="UP000315017">
    <property type="component" value="Chromosome"/>
</dbReference>
<feature type="domain" description="Glycosyl transferase family 1" evidence="1">
    <location>
        <begin position="178"/>
        <end position="344"/>
    </location>
</feature>
<dbReference type="PANTHER" id="PTHR12526:SF638">
    <property type="entry name" value="SPORE COAT PROTEIN SA"/>
    <property type="match status" value="1"/>
</dbReference>
<gene>
    <name evidence="3" type="primary">epsD_2</name>
    <name evidence="3" type="ORF">ETAA8_67520</name>
</gene>
<keyword evidence="4" id="KW-1185">Reference proteome</keyword>
<dbReference type="Pfam" id="PF00534">
    <property type="entry name" value="Glycos_transf_1"/>
    <property type="match status" value="1"/>
</dbReference>
<feature type="domain" description="Glycosyltransferase subfamily 4-like N-terminal" evidence="2">
    <location>
        <begin position="15"/>
        <end position="166"/>
    </location>
</feature>
<dbReference type="AlphaFoldDB" id="A0A517YN02"/>
<dbReference type="OrthoDB" id="9795746at2"/>
<dbReference type="SUPFAM" id="SSF53756">
    <property type="entry name" value="UDP-Glycosyltransferase/glycogen phosphorylase"/>
    <property type="match status" value="1"/>
</dbReference>
<dbReference type="Gene3D" id="3.40.50.2000">
    <property type="entry name" value="Glycogen Phosphorylase B"/>
    <property type="match status" value="2"/>
</dbReference>
<keyword evidence="3" id="KW-0808">Transferase</keyword>
<organism evidence="3 4">
    <name type="scientific">Anatilimnocola aggregata</name>
    <dbReference type="NCBI Taxonomy" id="2528021"/>
    <lineage>
        <taxon>Bacteria</taxon>
        <taxon>Pseudomonadati</taxon>
        <taxon>Planctomycetota</taxon>
        <taxon>Planctomycetia</taxon>
        <taxon>Pirellulales</taxon>
        <taxon>Pirellulaceae</taxon>
        <taxon>Anatilimnocola</taxon>
    </lineage>
</organism>
<keyword evidence="3" id="KW-0328">Glycosyltransferase</keyword>
<name>A0A517YN02_9BACT</name>
<proteinExistence type="predicted"/>
<protein>
    <submittedName>
        <fullName evidence="3">Glycosyltransferase EpsD</fullName>
        <ecNumber evidence="3">2.4.-.-</ecNumber>
    </submittedName>
</protein>
<evidence type="ECO:0000313" key="3">
    <source>
        <dbReference type="EMBL" id="QDU31592.1"/>
    </source>
</evidence>
<dbReference type="EMBL" id="CP036274">
    <property type="protein sequence ID" value="QDU31592.1"/>
    <property type="molecule type" value="Genomic_DNA"/>
</dbReference>
<dbReference type="KEGG" id="aagg:ETAA8_67520"/>
<evidence type="ECO:0000259" key="2">
    <source>
        <dbReference type="Pfam" id="PF13439"/>
    </source>
</evidence>
<dbReference type="GO" id="GO:0016757">
    <property type="term" value="F:glycosyltransferase activity"/>
    <property type="evidence" value="ECO:0007669"/>
    <property type="project" value="UniProtKB-KW"/>
</dbReference>
<dbReference type="Pfam" id="PF13439">
    <property type="entry name" value="Glyco_transf_4"/>
    <property type="match status" value="1"/>
</dbReference>
<accession>A0A517YN02</accession>
<evidence type="ECO:0000313" key="4">
    <source>
        <dbReference type="Proteomes" id="UP000315017"/>
    </source>
</evidence>
<dbReference type="EC" id="2.4.-.-" evidence="3"/>
<evidence type="ECO:0000259" key="1">
    <source>
        <dbReference type="Pfam" id="PF00534"/>
    </source>
</evidence>
<reference evidence="3 4" key="1">
    <citation type="submission" date="2019-02" db="EMBL/GenBank/DDBJ databases">
        <title>Deep-cultivation of Planctomycetes and their phenomic and genomic characterization uncovers novel biology.</title>
        <authorList>
            <person name="Wiegand S."/>
            <person name="Jogler M."/>
            <person name="Boedeker C."/>
            <person name="Pinto D."/>
            <person name="Vollmers J."/>
            <person name="Rivas-Marin E."/>
            <person name="Kohn T."/>
            <person name="Peeters S.H."/>
            <person name="Heuer A."/>
            <person name="Rast P."/>
            <person name="Oberbeckmann S."/>
            <person name="Bunk B."/>
            <person name="Jeske O."/>
            <person name="Meyerdierks A."/>
            <person name="Storesund J.E."/>
            <person name="Kallscheuer N."/>
            <person name="Luecker S."/>
            <person name="Lage O.M."/>
            <person name="Pohl T."/>
            <person name="Merkel B.J."/>
            <person name="Hornburger P."/>
            <person name="Mueller R.-W."/>
            <person name="Bruemmer F."/>
            <person name="Labrenz M."/>
            <person name="Spormann A.M."/>
            <person name="Op den Camp H."/>
            <person name="Overmann J."/>
            <person name="Amann R."/>
            <person name="Jetten M.S.M."/>
            <person name="Mascher T."/>
            <person name="Medema M.H."/>
            <person name="Devos D.P."/>
            <person name="Kaster A.-K."/>
            <person name="Ovreas L."/>
            <person name="Rohde M."/>
            <person name="Galperin M.Y."/>
            <person name="Jogler C."/>
        </authorList>
    </citation>
    <scope>NUCLEOTIDE SEQUENCE [LARGE SCALE GENOMIC DNA]</scope>
    <source>
        <strain evidence="3 4">ETA_A8</strain>
    </source>
</reference>
<dbReference type="InterPro" id="IPR001296">
    <property type="entry name" value="Glyco_trans_1"/>
</dbReference>
<dbReference type="RefSeq" id="WP_145098988.1">
    <property type="nucleotide sequence ID" value="NZ_CP036274.1"/>
</dbReference>
<sequence>MTIRILQIIPTLVRGGAEKQLALLATGLPRDRFDVHVCVLTHTGPLEEKLREAEIPLSFIDKRWKIDPFAYWRLRKEIKRLQPDIVQTWLFAANAYGRQAAISCDIKHILASERCVDPWKGKVQLSIDRVLAKRTERIITNSTGVQEFYAEQGLPIEKFVVIPNGIRPFTPTATMPREALLAQLKLPPETRLIGAIGRLWPQKRVKDLIWATDLLQCIRDDVHMLVIGDGPQRWRLERYARQANVVNKVHFLGERNDVPQLLPHLDLLWLASGYEGQSNAILEGMSAGLPIVASDIPGNRDLVVHEETGFLVDVGDRGTFAQRAQQLLEDRDLAHKLGAAGRQRVLDQFSVEQMVGRHAALYEQIVD</sequence>